<reference evidence="2" key="1">
    <citation type="submission" date="2020-02" db="EMBL/GenBank/DDBJ databases">
        <authorList>
            <person name="Meier V. D."/>
        </authorList>
    </citation>
    <scope>NUCLEOTIDE SEQUENCE</scope>
    <source>
        <strain evidence="2">AVDCRST_MAG61</strain>
    </source>
</reference>
<feature type="region of interest" description="Disordered" evidence="1">
    <location>
        <begin position="1"/>
        <end position="44"/>
    </location>
</feature>
<dbReference type="EMBL" id="CADCTT010000296">
    <property type="protein sequence ID" value="CAA9320952.1"/>
    <property type="molecule type" value="Genomic_DNA"/>
</dbReference>
<sequence length="93" mass="9977">MRPEQGGVPRHGQSRGDGHGGLSAGRGGAAVGTKRRPACSYPSGARLTPLSDEEKWTPVSDCGPIRYPARRFLLPNGRRRPRPLADPTVRVPP</sequence>
<gene>
    <name evidence="2" type="ORF">AVDCRST_MAG61-2321</name>
</gene>
<proteinExistence type="predicted"/>
<dbReference type="AlphaFoldDB" id="A0A6J4L378"/>
<accession>A0A6J4L378</accession>
<feature type="region of interest" description="Disordered" evidence="1">
    <location>
        <begin position="73"/>
        <end position="93"/>
    </location>
</feature>
<feature type="compositionally biased region" description="Gly residues" evidence="1">
    <location>
        <begin position="19"/>
        <end position="30"/>
    </location>
</feature>
<organism evidence="2">
    <name type="scientific">uncultured Friedmanniella sp</name>
    <dbReference type="NCBI Taxonomy" id="335381"/>
    <lineage>
        <taxon>Bacteria</taxon>
        <taxon>Bacillati</taxon>
        <taxon>Actinomycetota</taxon>
        <taxon>Actinomycetes</taxon>
        <taxon>Propionibacteriales</taxon>
        <taxon>Nocardioidaceae</taxon>
        <taxon>Friedmanniella</taxon>
        <taxon>environmental samples</taxon>
    </lineage>
</organism>
<protein>
    <submittedName>
        <fullName evidence="2">Uncharacterized protein</fullName>
    </submittedName>
</protein>
<evidence type="ECO:0000313" key="2">
    <source>
        <dbReference type="EMBL" id="CAA9320952.1"/>
    </source>
</evidence>
<evidence type="ECO:0000256" key="1">
    <source>
        <dbReference type="SAM" id="MobiDB-lite"/>
    </source>
</evidence>
<name>A0A6J4L378_9ACTN</name>